<dbReference type="GO" id="GO:0046872">
    <property type="term" value="F:metal ion binding"/>
    <property type="evidence" value="ECO:0007669"/>
    <property type="project" value="UniProtKB-KW"/>
</dbReference>
<gene>
    <name evidence="2" type="ORF">E0L32_011360</name>
</gene>
<dbReference type="AlphaFoldDB" id="A0A507BG94"/>
<reference evidence="2 3" key="1">
    <citation type="submission" date="2019-06" db="EMBL/GenBank/DDBJ databases">
        <title>Draft genome sequence of the filamentous fungus Phialemoniopsis curvata isolated from diesel fuel.</title>
        <authorList>
            <person name="Varaljay V.A."/>
            <person name="Lyon W.J."/>
            <person name="Crouch A.L."/>
            <person name="Drake C.E."/>
            <person name="Hollomon J.M."/>
            <person name="Nadeau L.J."/>
            <person name="Nunn H.S."/>
            <person name="Stevenson B.S."/>
            <person name="Bojanowski C.L."/>
            <person name="Crookes-Goodson W.J."/>
        </authorList>
    </citation>
    <scope>NUCLEOTIDE SEQUENCE [LARGE SCALE GENOMIC DNA]</scope>
    <source>
        <strain evidence="2 3">D216</strain>
    </source>
</reference>
<sequence length="163" mass="18106">MVLDTEMRYLRRCLELAREALDAGDAPFGSVLVDSTGRILKEDRNRVQTGRDLTLHPEFTLAQWASQHLSPEERAAATIYTSGEHCPMCSTLHAYAGLGRIVYVASAQQFVQWRAEFGGRPSSVHMRPINDIAPGVLVEGPVPQLEDAIRELHRLKAVRTAAK</sequence>
<comment type="caution">
    <text evidence="2">The sequence shown here is derived from an EMBL/GenBank/DDBJ whole genome shotgun (WGS) entry which is preliminary data.</text>
</comment>
<dbReference type="STRING" id="1093900.A0A507BG94"/>
<dbReference type="InParanoid" id="A0A507BG94"/>
<dbReference type="SUPFAM" id="SSF53927">
    <property type="entry name" value="Cytidine deaminase-like"/>
    <property type="match status" value="1"/>
</dbReference>
<keyword evidence="3" id="KW-1185">Reference proteome</keyword>
<accession>A0A507BG94</accession>
<dbReference type="CDD" id="cd01285">
    <property type="entry name" value="nucleoside_deaminase"/>
    <property type="match status" value="1"/>
</dbReference>
<name>A0A507BG94_9PEZI</name>
<dbReference type="EMBL" id="SKBQ01000104">
    <property type="protein sequence ID" value="TPX18967.1"/>
    <property type="molecule type" value="Genomic_DNA"/>
</dbReference>
<evidence type="ECO:0000313" key="3">
    <source>
        <dbReference type="Proteomes" id="UP000319257"/>
    </source>
</evidence>
<dbReference type="GeneID" id="41978807"/>
<dbReference type="PROSITE" id="PS51747">
    <property type="entry name" value="CYT_DCMP_DEAMINASES_2"/>
    <property type="match status" value="1"/>
</dbReference>
<dbReference type="PANTHER" id="PTHR11079">
    <property type="entry name" value="CYTOSINE DEAMINASE FAMILY MEMBER"/>
    <property type="match status" value="1"/>
</dbReference>
<dbReference type="InterPro" id="IPR016193">
    <property type="entry name" value="Cytidine_deaminase-like"/>
</dbReference>
<dbReference type="Gene3D" id="3.40.140.10">
    <property type="entry name" value="Cytidine Deaminase, domain 2"/>
    <property type="match status" value="1"/>
</dbReference>
<dbReference type="Proteomes" id="UP000319257">
    <property type="component" value="Unassembled WGS sequence"/>
</dbReference>
<proteinExistence type="predicted"/>
<dbReference type="RefSeq" id="XP_031000678.1">
    <property type="nucleotide sequence ID" value="XM_031134080.1"/>
</dbReference>
<feature type="domain" description="CMP/dCMP-type deaminase" evidence="1">
    <location>
        <begin position="4"/>
        <end position="114"/>
    </location>
</feature>
<organism evidence="2 3">
    <name type="scientific">Thyridium curvatum</name>
    <dbReference type="NCBI Taxonomy" id="1093900"/>
    <lineage>
        <taxon>Eukaryota</taxon>
        <taxon>Fungi</taxon>
        <taxon>Dikarya</taxon>
        <taxon>Ascomycota</taxon>
        <taxon>Pezizomycotina</taxon>
        <taxon>Sordariomycetes</taxon>
        <taxon>Sordariomycetidae</taxon>
        <taxon>Thyridiales</taxon>
        <taxon>Thyridiaceae</taxon>
        <taxon>Thyridium</taxon>
    </lineage>
</organism>
<dbReference type="OrthoDB" id="408702at2759"/>
<dbReference type="Pfam" id="PF00383">
    <property type="entry name" value="dCMP_cyt_deam_1"/>
    <property type="match status" value="1"/>
</dbReference>
<evidence type="ECO:0000259" key="1">
    <source>
        <dbReference type="PROSITE" id="PS51747"/>
    </source>
</evidence>
<protein>
    <recommendedName>
        <fullName evidence="1">CMP/dCMP-type deaminase domain-containing protein</fullName>
    </recommendedName>
</protein>
<dbReference type="GO" id="GO:0052717">
    <property type="term" value="F:tRNA-specific adenosine-34 deaminase activity"/>
    <property type="evidence" value="ECO:0007669"/>
    <property type="project" value="UniProtKB-EC"/>
</dbReference>
<dbReference type="PANTHER" id="PTHR11079:SF179">
    <property type="entry name" value="TRNA(ADENINE(34)) DEAMINASE, CHLOROPLASTIC"/>
    <property type="match status" value="1"/>
</dbReference>
<dbReference type="GO" id="GO:0002100">
    <property type="term" value="P:tRNA wobble adenosine to inosine editing"/>
    <property type="evidence" value="ECO:0007669"/>
    <property type="project" value="InterPro"/>
</dbReference>
<dbReference type="InterPro" id="IPR002125">
    <property type="entry name" value="CMP_dCMP_dom"/>
</dbReference>
<evidence type="ECO:0000313" key="2">
    <source>
        <dbReference type="EMBL" id="TPX18967.1"/>
    </source>
</evidence>